<protein>
    <submittedName>
        <fullName evidence="1">Zn-dependent dipeptidase, microsomal dipeptidase-like protein</fullName>
    </submittedName>
</protein>
<dbReference type="GO" id="GO:0006508">
    <property type="term" value="P:proteolysis"/>
    <property type="evidence" value="ECO:0007669"/>
    <property type="project" value="InterPro"/>
</dbReference>
<sequence length="170" mass="19578">YIFKLNKYDLGSKELLGEMSKSHVIIDLAHLSENSVKDVEKCFKGMIVNTHSNVRSVWGGNHEMLDDEIQIVVDRGGVISLFPLAEDTGPNGSFEDLAKHLDYVVDKWGDEYVAFTSDIYPLPEYPFLEGYTDISIMSGLEKFLLNRYPRESVEKFLYKNWYRVLNNTLK</sequence>
<accession>A0A0G0DRX1</accession>
<dbReference type="InterPro" id="IPR008257">
    <property type="entry name" value="Pept_M19"/>
</dbReference>
<organism evidence="1 2">
    <name type="scientific">candidate division WS6 bacterium GW2011_GWC1_36_11</name>
    <dbReference type="NCBI Taxonomy" id="1619090"/>
    <lineage>
        <taxon>Bacteria</taxon>
        <taxon>Candidatus Dojkabacteria</taxon>
    </lineage>
</organism>
<dbReference type="SUPFAM" id="SSF51556">
    <property type="entry name" value="Metallo-dependent hydrolases"/>
    <property type="match status" value="1"/>
</dbReference>
<dbReference type="InterPro" id="IPR032466">
    <property type="entry name" value="Metal_Hydrolase"/>
</dbReference>
<proteinExistence type="predicted"/>
<dbReference type="Pfam" id="PF01244">
    <property type="entry name" value="Peptidase_M19"/>
    <property type="match status" value="1"/>
</dbReference>
<evidence type="ECO:0000313" key="1">
    <source>
        <dbReference type="EMBL" id="KKP91726.1"/>
    </source>
</evidence>
<dbReference type="Gene3D" id="3.20.20.140">
    <property type="entry name" value="Metal-dependent hydrolases"/>
    <property type="match status" value="1"/>
</dbReference>
<dbReference type="Proteomes" id="UP000034140">
    <property type="component" value="Unassembled WGS sequence"/>
</dbReference>
<feature type="non-terminal residue" evidence="1">
    <location>
        <position position="1"/>
    </location>
</feature>
<reference evidence="1 2" key="1">
    <citation type="journal article" date="2015" name="Nature">
        <title>rRNA introns, odd ribosomes, and small enigmatic genomes across a large radiation of phyla.</title>
        <authorList>
            <person name="Brown C.T."/>
            <person name="Hug L.A."/>
            <person name="Thomas B.C."/>
            <person name="Sharon I."/>
            <person name="Castelle C.J."/>
            <person name="Singh A."/>
            <person name="Wilkins M.J."/>
            <person name="Williams K.H."/>
            <person name="Banfield J.F."/>
        </authorList>
    </citation>
    <scope>NUCLEOTIDE SEQUENCE [LARGE SCALE GENOMIC DNA]</scope>
</reference>
<comment type="caution">
    <text evidence="1">The sequence shown here is derived from an EMBL/GenBank/DDBJ whole genome shotgun (WGS) entry which is preliminary data.</text>
</comment>
<name>A0A0G0DRX1_9BACT</name>
<gene>
    <name evidence="1" type="ORF">UR96_C0028G0001</name>
</gene>
<dbReference type="PANTHER" id="PTHR10443">
    <property type="entry name" value="MICROSOMAL DIPEPTIDASE"/>
    <property type="match status" value="1"/>
</dbReference>
<dbReference type="EMBL" id="LBRE01000028">
    <property type="protein sequence ID" value="KKP91726.1"/>
    <property type="molecule type" value="Genomic_DNA"/>
</dbReference>
<dbReference type="PROSITE" id="PS51365">
    <property type="entry name" value="RENAL_DIPEPTIDASE_2"/>
    <property type="match status" value="1"/>
</dbReference>
<dbReference type="GO" id="GO:0070573">
    <property type="term" value="F:metallodipeptidase activity"/>
    <property type="evidence" value="ECO:0007669"/>
    <property type="project" value="InterPro"/>
</dbReference>
<dbReference type="AlphaFoldDB" id="A0A0G0DRX1"/>
<evidence type="ECO:0000313" key="2">
    <source>
        <dbReference type="Proteomes" id="UP000034140"/>
    </source>
</evidence>
<dbReference type="PANTHER" id="PTHR10443:SF12">
    <property type="entry name" value="DIPEPTIDASE"/>
    <property type="match status" value="1"/>
</dbReference>